<feature type="transmembrane region" description="Helical" evidence="1">
    <location>
        <begin position="63"/>
        <end position="81"/>
    </location>
</feature>
<organism evidence="2 3">
    <name type="scientific">Pseudonocardia yuanmonensis</name>
    <dbReference type="NCBI Taxonomy" id="1095914"/>
    <lineage>
        <taxon>Bacteria</taxon>
        <taxon>Bacillati</taxon>
        <taxon>Actinomycetota</taxon>
        <taxon>Actinomycetes</taxon>
        <taxon>Pseudonocardiales</taxon>
        <taxon>Pseudonocardiaceae</taxon>
        <taxon>Pseudonocardia</taxon>
    </lineage>
</organism>
<proteinExistence type="predicted"/>
<accession>A0ABP8WWY3</accession>
<comment type="caution">
    <text evidence="2">The sequence shown here is derived from an EMBL/GenBank/DDBJ whole genome shotgun (WGS) entry which is preliminary data.</text>
</comment>
<dbReference type="RefSeq" id="WP_345382022.1">
    <property type="nucleotide sequence ID" value="NZ_BAABIC010000013.1"/>
</dbReference>
<protein>
    <submittedName>
        <fullName evidence="2">Uncharacterized protein</fullName>
    </submittedName>
</protein>
<reference evidence="3" key="1">
    <citation type="journal article" date="2019" name="Int. J. Syst. Evol. Microbiol.">
        <title>The Global Catalogue of Microorganisms (GCM) 10K type strain sequencing project: providing services to taxonomists for standard genome sequencing and annotation.</title>
        <authorList>
            <consortium name="The Broad Institute Genomics Platform"/>
            <consortium name="The Broad Institute Genome Sequencing Center for Infectious Disease"/>
            <person name="Wu L."/>
            <person name="Ma J."/>
        </authorList>
    </citation>
    <scope>NUCLEOTIDE SEQUENCE [LARGE SCALE GENOMIC DNA]</scope>
    <source>
        <strain evidence="3">JCM 18055</strain>
    </source>
</reference>
<keyword evidence="1" id="KW-0812">Transmembrane</keyword>
<dbReference type="Proteomes" id="UP001500325">
    <property type="component" value="Unassembled WGS sequence"/>
</dbReference>
<sequence>MVAPVTIPGPGHGLVALALCVIGNDFRRWWGLAFVAVLASLMVLSTGRPSEVATRPGPPRRRYAGALAGAFLLVSAGAQVFPTWPSWDPGANSNISIEHLEGTG</sequence>
<keyword evidence="1" id="KW-1133">Transmembrane helix</keyword>
<evidence type="ECO:0000313" key="2">
    <source>
        <dbReference type="EMBL" id="GAA4696926.1"/>
    </source>
</evidence>
<gene>
    <name evidence="2" type="ORF">GCM10023215_38810</name>
</gene>
<evidence type="ECO:0000256" key="1">
    <source>
        <dbReference type="SAM" id="Phobius"/>
    </source>
</evidence>
<evidence type="ECO:0000313" key="3">
    <source>
        <dbReference type="Proteomes" id="UP001500325"/>
    </source>
</evidence>
<name>A0ABP8WWY3_9PSEU</name>
<feature type="transmembrane region" description="Helical" evidence="1">
    <location>
        <begin position="29"/>
        <end position="47"/>
    </location>
</feature>
<dbReference type="EMBL" id="BAABIC010000013">
    <property type="protein sequence ID" value="GAA4696926.1"/>
    <property type="molecule type" value="Genomic_DNA"/>
</dbReference>
<keyword evidence="1" id="KW-0472">Membrane</keyword>
<keyword evidence="3" id="KW-1185">Reference proteome</keyword>